<name>A0A8X7NQ35_CANPA</name>
<evidence type="ECO:0000313" key="3">
    <source>
        <dbReference type="Proteomes" id="UP000590412"/>
    </source>
</evidence>
<gene>
    <name evidence="2" type="ORF">FOB60_000282</name>
</gene>
<organism evidence="2 3">
    <name type="scientific">Candida parapsilosis</name>
    <name type="common">Yeast</name>
    <dbReference type="NCBI Taxonomy" id="5480"/>
    <lineage>
        <taxon>Eukaryota</taxon>
        <taxon>Fungi</taxon>
        <taxon>Dikarya</taxon>
        <taxon>Ascomycota</taxon>
        <taxon>Saccharomycotina</taxon>
        <taxon>Pichiomycetes</taxon>
        <taxon>Debaryomycetaceae</taxon>
        <taxon>Candida/Lodderomyces clade</taxon>
        <taxon>Candida</taxon>
    </lineage>
</organism>
<evidence type="ECO:0000313" key="2">
    <source>
        <dbReference type="EMBL" id="KAF6058700.1"/>
    </source>
</evidence>
<dbReference type="EMBL" id="JABWAB010000001">
    <property type="protein sequence ID" value="KAF6058700.1"/>
    <property type="molecule type" value="Genomic_DNA"/>
</dbReference>
<keyword evidence="1" id="KW-0732">Signal</keyword>
<dbReference type="Proteomes" id="UP000590412">
    <property type="component" value="Unassembled WGS sequence"/>
</dbReference>
<protein>
    <submittedName>
        <fullName evidence="2">Uncharacterized protein</fullName>
    </submittedName>
</protein>
<feature type="chain" id="PRO_5036458235" evidence="1">
    <location>
        <begin position="21"/>
        <end position="361"/>
    </location>
</feature>
<evidence type="ECO:0000256" key="1">
    <source>
        <dbReference type="SAM" id="SignalP"/>
    </source>
</evidence>
<feature type="signal peptide" evidence="1">
    <location>
        <begin position="1"/>
        <end position="20"/>
    </location>
</feature>
<dbReference type="AlphaFoldDB" id="A0A8X7NQ35"/>
<accession>A0A8X7NQ35</accession>
<comment type="caution">
    <text evidence="2">The sequence shown here is derived from an EMBL/GenBank/DDBJ whole genome shotgun (WGS) entry which is preliminary data.</text>
</comment>
<proteinExistence type="predicted"/>
<reference evidence="2" key="1">
    <citation type="submission" date="2020-03" db="EMBL/GenBank/DDBJ databases">
        <title>FDA dAtabase for Regulatory Grade micrObial Sequences (FDA-ARGOS): Supporting development and validation of Infectious Disease Dx tests.</title>
        <authorList>
            <person name="Campos J."/>
            <person name="Goldberg B."/>
            <person name="Tallon L."/>
            <person name="Sadzewicz L."/>
            <person name="Vavikolanu K."/>
            <person name="Mehta A."/>
            <person name="Aluvathingal J."/>
            <person name="Nadendla S."/>
            <person name="Nandy P."/>
            <person name="Geyer C."/>
            <person name="Yan Y."/>
            <person name="Sichtig H."/>
        </authorList>
    </citation>
    <scope>NUCLEOTIDE SEQUENCE [LARGE SCALE GENOMIC DNA]</scope>
    <source>
        <strain evidence="2">FDAARGOS_652</strain>
    </source>
</reference>
<sequence>MKFNTSIFVAAFAASTQAAAIYPTDADTLVLARDTSTKISGIPLDTIFEAEGGLANGTLSTSGSGYAEFLNVLGINATYAAKLGLYEGESTIEVFKTFARLIGADLGLPLGKRDLSSIIQSAAIPLEALNQALSDLLSGKIGSSAEDFAKLLKILGIDAATAAEYGLKAGETTVLQYIAKIGEIIAAEVAAGLGKRDLSSIIQSAAIPLEALHQALSDLLSGKIGSSAEDFAKLLKILGIDAATAAEYGLKAGETVLQYIAKIGEIIAAEVAAGLGKRDLSSIIQSAAIPLEALHQALSDLLSGKIGSSAEDFAKLLKILGIDAATAAEYGLKAGETVSEYIAKIGEIIAAEVAAGLGKLA</sequence>